<accession>A0A1C3HKV5</accession>
<protein>
    <submittedName>
        <fullName evidence="1">Uncharacterized protein</fullName>
    </submittedName>
</protein>
<dbReference type="EMBL" id="LT575490">
    <property type="protein sequence ID" value="SAY45635.1"/>
    <property type="molecule type" value="Genomic_DNA"/>
</dbReference>
<dbReference type="AlphaFoldDB" id="A0A1C3HKV5"/>
<sequence>MSNPFYAAANLVLALHTERAKYTKPQYATSEVNWLAGKLQDLAGVAKCVGDDNAGFTIDRAARMWINTGRKPAPFKAGDSDVQFY</sequence>
<reference evidence="1" key="1">
    <citation type="submission" date="2016-05" db="EMBL/GenBank/DDBJ databases">
        <authorList>
            <person name="Cock P.J.A."/>
            <person name="Cock P.J.A."/>
        </authorList>
    </citation>
    <scope>NUCLEOTIDE SEQUENCE</scope>
    <source>
        <strain evidence="1">PWN146_assembly</strain>
    </source>
</reference>
<evidence type="ECO:0000313" key="1">
    <source>
        <dbReference type="EMBL" id="SAY45635.1"/>
    </source>
</evidence>
<gene>
    <name evidence="1" type="ORF">PWN146_04371</name>
</gene>
<proteinExistence type="predicted"/>
<organism evidence="1">
    <name type="scientific">Serratia marcescens</name>
    <dbReference type="NCBI Taxonomy" id="615"/>
    <lineage>
        <taxon>Bacteria</taxon>
        <taxon>Pseudomonadati</taxon>
        <taxon>Pseudomonadota</taxon>
        <taxon>Gammaproteobacteria</taxon>
        <taxon>Enterobacterales</taxon>
        <taxon>Yersiniaceae</taxon>
        <taxon>Serratia</taxon>
    </lineage>
</organism>
<name>A0A1C3HKV5_SERMA</name>